<dbReference type="PANTHER" id="PTHR43777">
    <property type="entry name" value="MOLYBDENUM COFACTOR CYTIDYLYLTRANSFERASE"/>
    <property type="match status" value="1"/>
</dbReference>
<dbReference type="CDD" id="cd04182">
    <property type="entry name" value="GT_2_like_f"/>
    <property type="match status" value="1"/>
</dbReference>
<dbReference type="InterPro" id="IPR025877">
    <property type="entry name" value="MobA-like_NTP_Trfase"/>
</dbReference>
<accession>A0A5B0DZF9</accession>
<sequence length="197" mass="20172">MRTAAILLAAGTSTRFGPDNKLLAEFRGLPLCVHAARAMAAVAANWHIATIADPQVGAVLSACGFEILTVPPETQQSGSMSCAVSHAQKLGAERIIIALADMPFVSAANLAAVLSACDDAPAAASNGQTVMPPVAFSQAHFPALCAMTGDKGARKYLAGLDTVHKVILPASALPDIDTRDQLEACNTRADPGGLAIT</sequence>
<dbReference type="Proteomes" id="UP000324738">
    <property type="component" value="Unassembled WGS sequence"/>
</dbReference>
<protein>
    <submittedName>
        <fullName evidence="3">Nucleotidyltransferase family protein</fullName>
    </submittedName>
</protein>
<organism evidence="3 4">
    <name type="scientific">Aureimonas fodinaquatilis</name>
    <dbReference type="NCBI Taxonomy" id="2565783"/>
    <lineage>
        <taxon>Bacteria</taxon>
        <taxon>Pseudomonadati</taxon>
        <taxon>Pseudomonadota</taxon>
        <taxon>Alphaproteobacteria</taxon>
        <taxon>Hyphomicrobiales</taxon>
        <taxon>Aurantimonadaceae</taxon>
        <taxon>Aureimonas</taxon>
    </lineage>
</organism>
<evidence type="ECO:0000313" key="3">
    <source>
        <dbReference type="EMBL" id="KAA0972184.1"/>
    </source>
</evidence>
<comment type="caution">
    <text evidence="3">The sequence shown here is derived from an EMBL/GenBank/DDBJ whole genome shotgun (WGS) entry which is preliminary data.</text>
</comment>
<reference evidence="3 4" key="1">
    <citation type="submission" date="2019-08" db="EMBL/GenBank/DDBJ databases">
        <title>Aureimonas fodiniaquatilis sp. nov., isolated from a coal mine wastewater.</title>
        <authorList>
            <person name="Kim W."/>
        </authorList>
    </citation>
    <scope>NUCLEOTIDE SEQUENCE [LARGE SCALE GENOMIC DNA]</scope>
    <source>
        <strain evidence="3 4">CAU 1482</strain>
    </source>
</reference>
<proteinExistence type="predicted"/>
<dbReference type="GO" id="GO:0016779">
    <property type="term" value="F:nucleotidyltransferase activity"/>
    <property type="evidence" value="ECO:0007669"/>
    <property type="project" value="UniProtKB-ARBA"/>
</dbReference>
<dbReference type="Pfam" id="PF12804">
    <property type="entry name" value="NTP_transf_3"/>
    <property type="match status" value="1"/>
</dbReference>
<dbReference type="AlphaFoldDB" id="A0A5B0DZF9"/>
<evidence type="ECO:0000259" key="2">
    <source>
        <dbReference type="Pfam" id="PF12804"/>
    </source>
</evidence>
<keyword evidence="3" id="KW-0808">Transferase</keyword>
<keyword evidence="1" id="KW-0460">Magnesium</keyword>
<dbReference type="SUPFAM" id="SSF53448">
    <property type="entry name" value="Nucleotide-diphospho-sugar transferases"/>
    <property type="match status" value="1"/>
</dbReference>
<dbReference type="OrthoDB" id="9779263at2"/>
<dbReference type="Gene3D" id="3.90.550.10">
    <property type="entry name" value="Spore Coat Polysaccharide Biosynthesis Protein SpsA, Chain A"/>
    <property type="match status" value="1"/>
</dbReference>
<dbReference type="InterPro" id="IPR029044">
    <property type="entry name" value="Nucleotide-diphossugar_trans"/>
</dbReference>
<gene>
    <name evidence="3" type="ORF">FPY71_03460</name>
</gene>
<dbReference type="EMBL" id="VTWH01000001">
    <property type="protein sequence ID" value="KAA0972184.1"/>
    <property type="molecule type" value="Genomic_DNA"/>
</dbReference>
<keyword evidence="4" id="KW-1185">Reference proteome</keyword>
<dbReference type="PANTHER" id="PTHR43777:SF1">
    <property type="entry name" value="MOLYBDENUM COFACTOR CYTIDYLYLTRANSFERASE"/>
    <property type="match status" value="1"/>
</dbReference>
<dbReference type="RefSeq" id="WP_149297660.1">
    <property type="nucleotide sequence ID" value="NZ_VTWH01000001.1"/>
</dbReference>
<feature type="domain" description="MobA-like NTP transferase" evidence="2">
    <location>
        <begin position="5"/>
        <end position="161"/>
    </location>
</feature>
<evidence type="ECO:0000313" key="4">
    <source>
        <dbReference type="Proteomes" id="UP000324738"/>
    </source>
</evidence>
<evidence type="ECO:0000256" key="1">
    <source>
        <dbReference type="ARBA" id="ARBA00022842"/>
    </source>
</evidence>
<name>A0A5B0DZF9_9HYPH</name>